<name>A0ABU2XD80_9ACTN</name>
<evidence type="ECO:0000313" key="3">
    <source>
        <dbReference type="EMBL" id="MDT0543362.1"/>
    </source>
</evidence>
<dbReference type="EMBL" id="JAVRFD010000004">
    <property type="protein sequence ID" value="MDT0543362.1"/>
    <property type="molecule type" value="Genomic_DNA"/>
</dbReference>
<reference evidence="3" key="1">
    <citation type="submission" date="2024-05" db="EMBL/GenBank/DDBJ databases">
        <title>30 novel species of actinomycetes from the DSMZ collection.</title>
        <authorList>
            <person name="Nouioui I."/>
        </authorList>
    </citation>
    <scope>NUCLEOTIDE SEQUENCE</scope>
    <source>
        <strain evidence="3">DSM 41529</strain>
    </source>
</reference>
<protein>
    <submittedName>
        <fullName evidence="3">SH3 domain-containing protein</fullName>
    </submittedName>
</protein>
<feature type="signal peptide" evidence="1">
    <location>
        <begin position="1"/>
        <end position="30"/>
    </location>
</feature>
<dbReference type="Proteomes" id="UP001180754">
    <property type="component" value="Unassembled WGS sequence"/>
</dbReference>
<accession>A0ABU2XD80</accession>
<comment type="caution">
    <text evidence="3">The sequence shown here is derived from an EMBL/GenBank/DDBJ whole genome shotgun (WGS) entry which is preliminary data.</text>
</comment>
<dbReference type="Pfam" id="PF08239">
    <property type="entry name" value="SH3_3"/>
    <property type="match status" value="1"/>
</dbReference>
<sequence length="110" mass="11471">MRIARRIAATAASAAVILGGAVLTAPTASAASLPRACNLIVTQTKEASAAVNLRSGPGTSYTSLGLLSKGTDFTEYCTKDYKWSYGKVTSGANKGKKGWVKYSLLNPVEK</sequence>
<evidence type="ECO:0000313" key="4">
    <source>
        <dbReference type="Proteomes" id="UP001180754"/>
    </source>
</evidence>
<organism evidence="3 4">
    <name type="scientific">Streptomyces lonegramiae</name>
    <dbReference type="NCBI Taxonomy" id="3075524"/>
    <lineage>
        <taxon>Bacteria</taxon>
        <taxon>Bacillati</taxon>
        <taxon>Actinomycetota</taxon>
        <taxon>Actinomycetes</taxon>
        <taxon>Kitasatosporales</taxon>
        <taxon>Streptomycetaceae</taxon>
        <taxon>Streptomyces</taxon>
    </lineage>
</organism>
<evidence type="ECO:0000256" key="1">
    <source>
        <dbReference type="SAM" id="SignalP"/>
    </source>
</evidence>
<gene>
    <name evidence="3" type="ORF">RND15_11620</name>
</gene>
<dbReference type="InterPro" id="IPR003646">
    <property type="entry name" value="SH3-like_bac-type"/>
</dbReference>
<keyword evidence="1" id="KW-0732">Signal</keyword>
<dbReference type="RefSeq" id="WP_311723730.1">
    <property type="nucleotide sequence ID" value="NZ_JAVRFD010000004.1"/>
</dbReference>
<evidence type="ECO:0000259" key="2">
    <source>
        <dbReference type="Pfam" id="PF08239"/>
    </source>
</evidence>
<dbReference type="Gene3D" id="2.30.30.40">
    <property type="entry name" value="SH3 Domains"/>
    <property type="match status" value="1"/>
</dbReference>
<keyword evidence="4" id="KW-1185">Reference proteome</keyword>
<proteinExistence type="predicted"/>
<feature type="domain" description="SH3b" evidence="2">
    <location>
        <begin position="50"/>
        <end position="105"/>
    </location>
</feature>
<feature type="chain" id="PRO_5045882421" evidence="1">
    <location>
        <begin position="31"/>
        <end position="110"/>
    </location>
</feature>